<keyword evidence="3" id="KW-1185">Reference proteome</keyword>
<accession>A0ABS4PL19</accession>
<evidence type="ECO:0000259" key="1">
    <source>
        <dbReference type="Pfam" id="PF01370"/>
    </source>
</evidence>
<dbReference type="InterPro" id="IPR050177">
    <property type="entry name" value="Lipid_A_modif_metabolic_enz"/>
</dbReference>
<dbReference type="PANTHER" id="PTHR43245">
    <property type="entry name" value="BIFUNCTIONAL POLYMYXIN RESISTANCE PROTEIN ARNA"/>
    <property type="match status" value="1"/>
</dbReference>
<sequence>MGGAVGGLGGKPVLLTGATGFIGSAVVRELRRVGWFDWGPPLVVLSRSPPDWLAGSGVEVVKGDLAEPSGLRGIADGISTVIHIAAQIGGDAERCRRVNHDGTKFLLEEAEKAGIRRFLYMSTTAVYGHGPHRGISESLLAPEPVSATSLSRAHAEREVRKFGGTVLRPHLVYGPGDTWFVPGLCRLVQAVPAWIDRGAARTSVIDVDDLAGLVVRLMGLSWGKSRGAVFHANHPRPVTVREVVSTVCGELGLRLPVRNLSAEAHRARTRKVLPGLTDHQFDLLARDHWYDSERLWRRTDVDPGGGFAEKFARSAGWYRTHISPDAEEPVDIGVPET</sequence>
<name>A0ABS4PL19_9PSEU</name>
<comment type="caution">
    <text evidence="2">The sequence shown here is derived from an EMBL/GenBank/DDBJ whole genome shotgun (WGS) entry which is preliminary data.</text>
</comment>
<dbReference type="EMBL" id="JAGGMS010000001">
    <property type="protein sequence ID" value="MBP2180105.1"/>
    <property type="molecule type" value="Genomic_DNA"/>
</dbReference>
<organism evidence="2 3">
    <name type="scientific">Amycolatopsis magusensis</name>
    <dbReference type="NCBI Taxonomy" id="882444"/>
    <lineage>
        <taxon>Bacteria</taxon>
        <taxon>Bacillati</taxon>
        <taxon>Actinomycetota</taxon>
        <taxon>Actinomycetes</taxon>
        <taxon>Pseudonocardiales</taxon>
        <taxon>Pseudonocardiaceae</taxon>
        <taxon>Amycolatopsis</taxon>
    </lineage>
</organism>
<evidence type="ECO:0000313" key="2">
    <source>
        <dbReference type="EMBL" id="MBP2180105.1"/>
    </source>
</evidence>
<gene>
    <name evidence="2" type="ORF">JOM49_001631</name>
</gene>
<reference evidence="2 3" key="1">
    <citation type="submission" date="2021-03" db="EMBL/GenBank/DDBJ databases">
        <title>Sequencing the genomes of 1000 actinobacteria strains.</title>
        <authorList>
            <person name="Klenk H.-P."/>
        </authorList>
    </citation>
    <scope>NUCLEOTIDE SEQUENCE [LARGE SCALE GENOMIC DNA]</scope>
    <source>
        <strain evidence="2 3">DSM 45510</strain>
    </source>
</reference>
<dbReference type="RefSeq" id="WP_209663725.1">
    <property type="nucleotide sequence ID" value="NZ_JAGGMS010000001.1"/>
</dbReference>
<dbReference type="Gene3D" id="3.40.50.720">
    <property type="entry name" value="NAD(P)-binding Rossmann-like Domain"/>
    <property type="match status" value="1"/>
</dbReference>
<dbReference type="Proteomes" id="UP000741013">
    <property type="component" value="Unassembled WGS sequence"/>
</dbReference>
<evidence type="ECO:0000313" key="3">
    <source>
        <dbReference type="Proteomes" id="UP000741013"/>
    </source>
</evidence>
<proteinExistence type="predicted"/>
<protein>
    <submittedName>
        <fullName evidence="2">Nucleoside-diphosphate-sugar epimerase</fullName>
    </submittedName>
</protein>
<dbReference type="Pfam" id="PF01370">
    <property type="entry name" value="Epimerase"/>
    <property type="match status" value="1"/>
</dbReference>
<dbReference type="InterPro" id="IPR001509">
    <property type="entry name" value="Epimerase_deHydtase"/>
</dbReference>
<feature type="domain" description="NAD-dependent epimerase/dehydratase" evidence="1">
    <location>
        <begin position="13"/>
        <end position="218"/>
    </location>
</feature>
<dbReference type="SUPFAM" id="SSF51735">
    <property type="entry name" value="NAD(P)-binding Rossmann-fold domains"/>
    <property type="match status" value="1"/>
</dbReference>
<dbReference type="InterPro" id="IPR036291">
    <property type="entry name" value="NAD(P)-bd_dom_sf"/>
</dbReference>